<dbReference type="SUPFAM" id="SSF48498">
    <property type="entry name" value="Tetracyclin repressor-like, C-terminal domain"/>
    <property type="match status" value="1"/>
</dbReference>
<evidence type="ECO:0000256" key="1">
    <source>
        <dbReference type="ARBA" id="ARBA00023015"/>
    </source>
</evidence>
<sequence length="189" mass="20063">MSADVRTRILTATLELIGERGIGSLTNRIVAKAANVSLGTLTYHFVSQEQLLGEALQAFVDEELDRLSVIAAQLEGATLSVDEALAHARDAIETRPSRHAQTAQLELYLHATRNDGLREAAARCYAAYDRVAAAALKAIGVPEADRVAPLLTGLVDGLELRRLATDDPGIDFAAALTTFVRGLGASPTS</sequence>
<dbReference type="Proteomes" id="UP000516428">
    <property type="component" value="Chromosome"/>
</dbReference>
<feature type="domain" description="HTH tetR-type" evidence="5">
    <location>
        <begin position="3"/>
        <end position="63"/>
    </location>
</feature>
<dbReference type="InterPro" id="IPR041583">
    <property type="entry name" value="TetR_C_31"/>
</dbReference>
<evidence type="ECO:0000256" key="2">
    <source>
        <dbReference type="ARBA" id="ARBA00023125"/>
    </source>
</evidence>
<dbReference type="PANTHER" id="PTHR30055:SF234">
    <property type="entry name" value="HTH-TYPE TRANSCRIPTIONAL REGULATOR BETI"/>
    <property type="match status" value="1"/>
</dbReference>
<evidence type="ECO:0000256" key="4">
    <source>
        <dbReference type="PROSITE-ProRule" id="PRU00335"/>
    </source>
</evidence>
<proteinExistence type="predicted"/>
<dbReference type="AlphaFoldDB" id="A0A7H1B2L7"/>
<name>A0A7H1B2L7_9ACTN</name>
<dbReference type="PANTHER" id="PTHR30055">
    <property type="entry name" value="HTH-TYPE TRANSCRIPTIONAL REGULATOR RUTR"/>
    <property type="match status" value="1"/>
</dbReference>
<dbReference type="InterPro" id="IPR050109">
    <property type="entry name" value="HTH-type_TetR-like_transc_reg"/>
</dbReference>
<accession>A0A7H1B2L7</accession>
<dbReference type="PROSITE" id="PS50977">
    <property type="entry name" value="HTH_TETR_2"/>
    <property type="match status" value="1"/>
</dbReference>
<keyword evidence="2 4" id="KW-0238">DNA-binding</keyword>
<evidence type="ECO:0000313" key="6">
    <source>
        <dbReference type="EMBL" id="QNS02972.1"/>
    </source>
</evidence>
<dbReference type="PRINTS" id="PR00455">
    <property type="entry name" value="HTHTETR"/>
</dbReference>
<evidence type="ECO:0000259" key="5">
    <source>
        <dbReference type="PROSITE" id="PS50977"/>
    </source>
</evidence>
<gene>
    <name evidence="6" type="ORF">IAG42_04575</name>
</gene>
<dbReference type="InterPro" id="IPR009057">
    <property type="entry name" value="Homeodomain-like_sf"/>
</dbReference>
<dbReference type="Gene3D" id="1.10.357.10">
    <property type="entry name" value="Tetracycline Repressor, domain 2"/>
    <property type="match status" value="1"/>
</dbReference>
<dbReference type="GO" id="GO:0003700">
    <property type="term" value="F:DNA-binding transcription factor activity"/>
    <property type="evidence" value="ECO:0007669"/>
    <property type="project" value="TreeGrafter"/>
</dbReference>
<evidence type="ECO:0000256" key="3">
    <source>
        <dbReference type="ARBA" id="ARBA00023163"/>
    </source>
</evidence>
<keyword evidence="1" id="KW-0805">Transcription regulation</keyword>
<dbReference type="InterPro" id="IPR001647">
    <property type="entry name" value="HTH_TetR"/>
</dbReference>
<dbReference type="KEGG" id="sxn:IAG42_04575"/>
<organism evidence="6 7">
    <name type="scientific">Streptomyces xanthii</name>
    <dbReference type="NCBI Taxonomy" id="2768069"/>
    <lineage>
        <taxon>Bacteria</taxon>
        <taxon>Bacillati</taxon>
        <taxon>Actinomycetota</taxon>
        <taxon>Actinomycetes</taxon>
        <taxon>Kitasatosporales</taxon>
        <taxon>Streptomycetaceae</taxon>
        <taxon>Streptomyces</taxon>
    </lineage>
</organism>
<protein>
    <submittedName>
        <fullName evidence="6">TetR family transcriptional regulator</fullName>
    </submittedName>
</protein>
<dbReference type="EMBL" id="CP061281">
    <property type="protein sequence ID" value="QNS02972.1"/>
    <property type="molecule type" value="Genomic_DNA"/>
</dbReference>
<dbReference type="RefSeq" id="WP_188335727.1">
    <property type="nucleotide sequence ID" value="NZ_CP061281.1"/>
</dbReference>
<dbReference type="GO" id="GO:0000976">
    <property type="term" value="F:transcription cis-regulatory region binding"/>
    <property type="evidence" value="ECO:0007669"/>
    <property type="project" value="TreeGrafter"/>
</dbReference>
<evidence type="ECO:0000313" key="7">
    <source>
        <dbReference type="Proteomes" id="UP000516428"/>
    </source>
</evidence>
<dbReference type="InterPro" id="IPR036271">
    <property type="entry name" value="Tet_transcr_reg_TetR-rel_C_sf"/>
</dbReference>
<reference evidence="6 7" key="1">
    <citation type="submission" date="2020-09" db="EMBL/GenBank/DDBJ databases">
        <title>A novel species.</title>
        <authorList>
            <person name="Gao J."/>
        </authorList>
    </citation>
    <scope>NUCLEOTIDE SEQUENCE [LARGE SCALE GENOMIC DNA]</scope>
    <source>
        <strain evidence="6 7">CRXT-Y-14</strain>
    </source>
</reference>
<keyword evidence="3" id="KW-0804">Transcription</keyword>
<feature type="DNA-binding region" description="H-T-H motif" evidence="4">
    <location>
        <begin position="26"/>
        <end position="45"/>
    </location>
</feature>
<dbReference type="Pfam" id="PF00440">
    <property type="entry name" value="TetR_N"/>
    <property type="match status" value="1"/>
</dbReference>
<dbReference type="SUPFAM" id="SSF46689">
    <property type="entry name" value="Homeodomain-like"/>
    <property type="match status" value="1"/>
</dbReference>
<dbReference type="Pfam" id="PF17940">
    <property type="entry name" value="TetR_C_31"/>
    <property type="match status" value="1"/>
</dbReference>
<keyword evidence="7" id="KW-1185">Reference proteome</keyword>